<keyword evidence="2" id="KW-1185">Reference proteome</keyword>
<accession>A0A6B0QV58</accession>
<reference evidence="1" key="1">
    <citation type="submission" date="2019-10" db="EMBL/GenBank/DDBJ databases">
        <title>The sequence and de novo assembly of the wild yak genome.</title>
        <authorList>
            <person name="Liu Y."/>
        </authorList>
    </citation>
    <scope>NUCLEOTIDE SEQUENCE [LARGE SCALE GENOMIC DNA]</scope>
    <source>
        <strain evidence="1">WY2019</strain>
    </source>
</reference>
<gene>
    <name evidence="1" type="ORF">E5288_WYG012890</name>
</gene>
<comment type="caution">
    <text evidence="1">The sequence shown here is derived from an EMBL/GenBank/DDBJ whole genome shotgun (WGS) entry which is preliminary data.</text>
</comment>
<evidence type="ECO:0000313" key="1">
    <source>
        <dbReference type="EMBL" id="MXQ80962.1"/>
    </source>
</evidence>
<dbReference type="Proteomes" id="UP000322234">
    <property type="component" value="Unassembled WGS sequence"/>
</dbReference>
<organism evidence="1 2">
    <name type="scientific">Bos mutus</name>
    <name type="common">wild yak</name>
    <dbReference type="NCBI Taxonomy" id="72004"/>
    <lineage>
        <taxon>Eukaryota</taxon>
        <taxon>Metazoa</taxon>
        <taxon>Chordata</taxon>
        <taxon>Craniata</taxon>
        <taxon>Vertebrata</taxon>
        <taxon>Euteleostomi</taxon>
        <taxon>Mammalia</taxon>
        <taxon>Eutheria</taxon>
        <taxon>Laurasiatheria</taxon>
        <taxon>Artiodactyla</taxon>
        <taxon>Ruminantia</taxon>
        <taxon>Pecora</taxon>
        <taxon>Bovidae</taxon>
        <taxon>Bovinae</taxon>
        <taxon>Bos</taxon>
    </lineage>
</organism>
<dbReference type="EMBL" id="VBQZ03000006">
    <property type="protein sequence ID" value="MXQ80962.1"/>
    <property type="molecule type" value="Genomic_DNA"/>
</dbReference>
<name>A0A6B0QV58_9CETA</name>
<protein>
    <submittedName>
        <fullName evidence="1">Uncharacterized protein</fullName>
    </submittedName>
</protein>
<sequence length="85" mass="9215">MPTTAEETLSGRLFETSGQKKGLGGNLQQLRKDYGSLFSTGQTYFTRWIIVICGSKMKGIASVRILKTTGGAFKPFPIGTGEKPQ</sequence>
<evidence type="ECO:0000313" key="2">
    <source>
        <dbReference type="Proteomes" id="UP000322234"/>
    </source>
</evidence>
<proteinExistence type="predicted"/>
<dbReference type="AlphaFoldDB" id="A0A6B0QV58"/>